<dbReference type="Proteomes" id="UP001222118">
    <property type="component" value="Chromosome"/>
</dbReference>
<protein>
    <submittedName>
        <fullName evidence="1">Uncharacterized protein</fullName>
    </submittedName>
</protein>
<proteinExistence type="predicted"/>
<evidence type="ECO:0000313" key="2">
    <source>
        <dbReference type="Proteomes" id="UP001222118"/>
    </source>
</evidence>
<accession>A0ABY7YXD7</accession>
<sequence>MSGRELRFKIEAYSPETFPMERLGQYLADLGAMLGEATQVHFVKLESGSTGLVHRVESEALPRVEAHIADVRSGEAEVVNLNAYRSINARLKEDNATAALQIVDSGISILDFPGKNIPDPQPPEIVTQPGTIDGIVIRLGGKDASVPLSVQNGDTIYRCNTTREMARQLGPHIFGSDLRFNGLGTWQRQETGAWTLNKFNVFSFVVLDTTPLPEFIAQLRSMNLEWEEVDDAWRDLASMRDDEDGAF</sequence>
<dbReference type="RefSeq" id="WP_282211564.1">
    <property type="nucleotide sequence ID" value="NZ_CP118247.1"/>
</dbReference>
<keyword evidence="2" id="KW-1185">Reference proteome</keyword>
<name>A0ABY7YXD7_9HYPH</name>
<evidence type="ECO:0000313" key="1">
    <source>
        <dbReference type="EMBL" id="WDR06050.1"/>
    </source>
</evidence>
<reference evidence="1 2" key="1">
    <citation type="submission" date="2023-02" db="EMBL/GenBank/DDBJ databases">
        <title>Devosia chondri sp. nov., isolated from the phycosphere of marine algae.</title>
        <authorList>
            <person name="Kim J.M."/>
            <person name="Lee J.K."/>
            <person name="Choi B.J."/>
            <person name="Bayburt H."/>
            <person name="Jeon C.O."/>
        </authorList>
    </citation>
    <scope>NUCLEOTIDE SEQUENCE [LARGE SCALE GENOMIC DNA]</scope>
    <source>
        <strain evidence="1 2">G2-5</strain>
    </source>
</reference>
<dbReference type="EMBL" id="CP118247">
    <property type="protein sequence ID" value="WDR06050.1"/>
    <property type="molecule type" value="Genomic_DNA"/>
</dbReference>
<gene>
    <name evidence="1" type="ORF">PSQ90_00880</name>
</gene>
<organism evidence="1 2">
    <name type="scientific">Devosia rhodophyticola</name>
    <dbReference type="NCBI Taxonomy" id="3026423"/>
    <lineage>
        <taxon>Bacteria</taxon>
        <taxon>Pseudomonadati</taxon>
        <taxon>Pseudomonadota</taxon>
        <taxon>Alphaproteobacteria</taxon>
        <taxon>Hyphomicrobiales</taxon>
        <taxon>Devosiaceae</taxon>
        <taxon>Devosia</taxon>
    </lineage>
</organism>